<dbReference type="Gramene" id="OBART01G15660.1">
    <property type="protein sequence ID" value="OBART01G15660.1"/>
    <property type="gene ID" value="OBART01G15660"/>
</dbReference>
<reference evidence="3" key="2">
    <citation type="submission" date="2015-03" db="UniProtKB">
        <authorList>
            <consortium name="EnsemblPlants"/>
        </authorList>
    </citation>
    <scope>IDENTIFICATION</scope>
</reference>
<evidence type="ECO:0000313" key="4">
    <source>
        <dbReference type="Proteomes" id="UP000026960"/>
    </source>
</evidence>
<dbReference type="InterPro" id="IPR013094">
    <property type="entry name" value="AB_hydrolase_3"/>
</dbReference>
<dbReference type="AlphaFoldDB" id="A0A0D3ENV3"/>
<dbReference type="SUPFAM" id="SSF53474">
    <property type="entry name" value="alpha/beta-Hydrolases"/>
    <property type="match status" value="1"/>
</dbReference>
<dbReference type="PANTHER" id="PTHR23024">
    <property type="entry name" value="ARYLACETAMIDE DEACETYLASE"/>
    <property type="match status" value="1"/>
</dbReference>
<evidence type="ECO:0000313" key="3">
    <source>
        <dbReference type="EnsemblPlants" id="OBART01G15660.1"/>
    </source>
</evidence>
<feature type="compositionally biased region" description="Low complexity" evidence="1">
    <location>
        <begin position="186"/>
        <end position="200"/>
    </location>
</feature>
<feature type="domain" description="Alpha/beta hydrolase fold-3" evidence="2">
    <location>
        <begin position="48"/>
        <end position="125"/>
    </location>
</feature>
<dbReference type="STRING" id="65489.A0A0D3ENV3"/>
<dbReference type="Pfam" id="PF07859">
    <property type="entry name" value="Abhydrolase_3"/>
    <property type="match status" value="1"/>
</dbReference>
<dbReference type="EnsemblPlants" id="OBART01G15660.1">
    <property type="protein sequence ID" value="OBART01G15660.1"/>
    <property type="gene ID" value="OBART01G15660"/>
</dbReference>
<name>A0A0D3ENV3_9ORYZ</name>
<dbReference type="InterPro" id="IPR050466">
    <property type="entry name" value="Carboxylest/Gibb_receptor"/>
</dbReference>
<dbReference type="PaxDb" id="65489-OBART01G15660.1"/>
<dbReference type="Proteomes" id="UP000026960">
    <property type="component" value="Chromosome 1"/>
</dbReference>
<evidence type="ECO:0000259" key="2">
    <source>
        <dbReference type="Pfam" id="PF07859"/>
    </source>
</evidence>
<protein>
    <recommendedName>
        <fullName evidence="2">Alpha/beta hydrolase fold-3 domain-containing protein</fullName>
    </recommendedName>
</protein>
<feature type="region of interest" description="Disordered" evidence="1">
    <location>
        <begin position="167"/>
        <end position="200"/>
    </location>
</feature>
<dbReference type="PANTHER" id="PTHR23024:SF180">
    <property type="entry name" value="OS02G0567800 PROTEIN"/>
    <property type="match status" value="1"/>
</dbReference>
<sequence length="200" mass="21236">MSALPSLFSIPSFWLGRDMTLFQCQIWGSEAVGEEYPDPEGCAMGTGLWMYVCPCTTGMDDPRMNPMVPGAPALGRMACDRVMVCAAVGDFLRWRAHAYAAAVAAAKGDALVEVLETAGEGHVFHLFDPDGGKAKELLNRMVAFVNAAGGAFTMEMMMRLLEENESDMAQPQVGDATGSGTEVAKSPASMASSHLSMSPS</sequence>
<dbReference type="HOGENOM" id="CLU_1368054_0_0_1"/>
<dbReference type="InterPro" id="IPR029058">
    <property type="entry name" value="AB_hydrolase_fold"/>
</dbReference>
<dbReference type="Gene3D" id="3.40.50.1820">
    <property type="entry name" value="alpha/beta hydrolase"/>
    <property type="match status" value="1"/>
</dbReference>
<proteinExistence type="predicted"/>
<dbReference type="GO" id="GO:0016787">
    <property type="term" value="F:hydrolase activity"/>
    <property type="evidence" value="ECO:0007669"/>
    <property type="project" value="InterPro"/>
</dbReference>
<organism evidence="3">
    <name type="scientific">Oryza barthii</name>
    <dbReference type="NCBI Taxonomy" id="65489"/>
    <lineage>
        <taxon>Eukaryota</taxon>
        <taxon>Viridiplantae</taxon>
        <taxon>Streptophyta</taxon>
        <taxon>Embryophyta</taxon>
        <taxon>Tracheophyta</taxon>
        <taxon>Spermatophyta</taxon>
        <taxon>Magnoliopsida</taxon>
        <taxon>Liliopsida</taxon>
        <taxon>Poales</taxon>
        <taxon>Poaceae</taxon>
        <taxon>BOP clade</taxon>
        <taxon>Oryzoideae</taxon>
        <taxon>Oryzeae</taxon>
        <taxon>Oryzinae</taxon>
        <taxon>Oryza</taxon>
    </lineage>
</organism>
<dbReference type="eggNOG" id="KOG1515">
    <property type="taxonomic scope" value="Eukaryota"/>
</dbReference>
<accession>A0A0D3ENV3</accession>
<evidence type="ECO:0000256" key="1">
    <source>
        <dbReference type="SAM" id="MobiDB-lite"/>
    </source>
</evidence>
<reference evidence="3" key="1">
    <citation type="journal article" date="2009" name="Rice">
        <title>De Novo Next Generation Sequencing of Plant Genomes.</title>
        <authorList>
            <person name="Rounsley S."/>
            <person name="Marri P.R."/>
            <person name="Yu Y."/>
            <person name="He R."/>
            <person name="Sisneros N."/>
            <person name="Goicoechea J.L."/>
            <person name="Lee S.J."/>
            <person name="Angelova A."/>
            <person name="Kudrna D."/>
            <person name="Luo M."/>
            <person name="Affourtit J."/>
            <person name="Desany B."/>
            <person name="Knight J."/>
            <person name="Niazi F."/>
            <person name="Egholm M."/>
            <person name="Wing R.A."/>
        </authorList>
    </citation>
    <scope>NUCLEOTIDE SEQUENCE [LARGE SCALE GENOMIC DNA]</scope>
    <source>
        <strain evidence="3">cv. IRGC 105608</strain>
    </source>
</reference>
<keyword evidence="4" id="KW-1185">Reference proteome</keyword>